<organism evidence="1 2">
    <name type="scientific">Kockovaella imperatae</name>
    <dbReference type="NCBI Taxonomy" id="4999"/>
    <lineage>
        <taxon>Eukaryota</taxon>
        <taxon>Fungi</taxon>
        <taxon>Dikarya</taxon>
        <taxon>Basidiomycota</taxon>
        <taxon>Agaricomycotina</taxon>
        <taxon>Tremellomycetes</taxon>
        <taxon>Tremellales</taxon>
        <taxon>Cuniculitremaceae</taxon>
        <taxon>Kockovaella</taxon>
    </lineage>
</organism>
<comment type="caution">
    <text evidence="1">The sequence shown here is derived from an EMBL/GenBank/DDBJ whole genome shotgun (WGS) entry which is preliminary data.</text>
</comment>
<dbReference type="Proteomes" id="UP000193218">
    <property type="component" value="Unassembled WGS sequence"/>
</dbReference>
<accession>A0A1Y1UBL7</accession>
<dbReference type="EMBL" id="NBSH01000014">
    <property type="protein sequence ID" value="ORX34485.1"/>
    <property type="molecule type" value="Genomic_DNA"/>
</dbReference>
<keyword evidence="2" id="KW-1185">Reference proteome</keyword>
<evidence type="ECO:0000313" key="2">
    <source>
        <dbReference type="Proteomes" id="UP000193218"/>
    </source>
</evidence>
<reference evidence="1 2" key="1">
    <citation type="submission" date="2017-03" db="EMBL/GenBank/DDBJ databases">
        <title>Widespread Adenine N6-methylation of Active Genes in Fungi.</title>
        <authorList>
            <consortium name="DOE Joint Genome Institute"/>
            <person name="Mondo S.J."/>
            <person name="Dannebaum R.O."/>
            <person name="Kuo R.C."/>
            <person name="Louie K.B."/>
            <person name="Bewick A.J."/>
            <person name="Labutti K."/>
            <person name="Haridas S."/>
            <person name="Kuo A."/>
            <person name="Salamov A."/>
            <person name="Ahrendt S.R."/>
            <person name="Lau R."/>
            <person name="Bowen B.P."/>
            <person name="Lipzen A."/>
            <person name="Sullivan W."/>
            <person name="Andreopoulos W.B."/>
            <person name="Clum A."/>
            <person name="Lindquist E."/>
            <person name="Daum C."/>
            <person name="Northen T.R."/>
            <person name="Ramamoorthy G."/>
            <person name="Schmitz R.J."/>
            <person name="Gryganskyi A."/>
            <person name="Culley D."/>
            <person name="Magnuson J."/>
            <person name="James T.Y."/>
            <person name="O'Malley M.A."/>
            <person name="Stajich J.E."/>
            <person name="Spatafora J.W."/>
            <person name="Visel A."/>
            <person name="Grigoriev I.V."/>
        </authorList>
    </citation>
    <scope>NUCLEOTIDE SEQUENCE [LARGE SCALE GENOMIC DNA]</scope>
    <source>
        <strain evidence="1 2">NRRL Y-17943</strain>
    </source>
</reference>
<sequence>MCKQVAQNSSLEAALFQFCDSVQSWSSLNMISQEEDRPAFRRLDSFDPLSLSGNMNEPSIEITEEVFPEGNNGSSIARPEPARMPSHLFVSPLPALERAEASTLIGVASIPLTSLQLSKETPICPSTSPMTGVSLSTAPSEHSQYTLDERQEGASSLHISSLGEPATHPRDFLHGRSLLFKCTFVSVTCSAQLIAQGQFGMVMIPLKEIGDYLRVESAGELSWMTASYG</sequence>
<dbReference type="RefSeq" id="XP_021868748.1">
    <property type="nucleotide sequence ID" value="XM_022012035.1"/>
</dbReference>
<dbReference type="AlphaFoldDB" id="A0A1Y1UBL7"/>
<name>A0A1Y1UBL7_9TREE</name>
<proteinExistence type="predicted"/>
<dbReference type="InParanoid" id="A0A1Y1UBL7"/>
<dbReference type="GeneID" id="33553843"/>
<protein>
    <submittedName>
        <fullName evidence="1">Uncharacterized protein</fullName>
    </submittedName>
</protein>
<gene>
    <name evidence="1" type="ORF">BD324DRAFT_154298</name>
</gene>
<evidence type="ECO:0000313" key="1">
    <source>
        <dbReference type="EMBL" id="ORX34485.1"/>
    </source>
</evidence>